<dbReference type="EMBL" id="RSCL01000003">
    <property type="protein sequence ID" value="RUT08241.1"/>
    <property type="molecule type" value="Genomic_DNA"/>
</dbReference>
<protein>
    <submittedName>
        <fullName evidence="1">Uncharacterized protein</fullName>
    </submittedName>
</protein>
<sequence>MAICLLRLLEQPQPIMALVENWKQIRPLDPITLKPIEHEQAFNLIQQMLLRLEGLGYVMLERQA</sequence>
<comment type="caution">
    <text evidence="1">The sequence shown here is derived from an EMBL/GenBank/DDBJ whole genome shotgun (WGS) entry which is preliminary data.</text>
</comment>
<reference evidence="1" key="2">
    <citation type="journal article" date="2019" name="Genome Biol. Evol.">
        <title>Day and night: Metabolic profiles and evolutionary relationships of six axenic non-marine cyanobacteria.</title>
        <authorList>
            <person name="Will S.E."/>
            <person name="Henke P."/>
            <person name="Boedeker C."/>
            <person name="Huang S."/>
            <person name="Brinkmann H."/>
            <person name="Rohde M."/>
            <person name="Jarek M."/>
            <person name="Friedl T."/>
            <person name="Seufert S."/>
            <person name="Schumacher M."/>
            <person name="Overmann J."/>
            <person name="Neumann-Schaal M."/>
            <person name="Petersen J."/>
        </authorList>
    </citation>
    <scope>NUCLEOTIDE SEQUENCE [LARGE SCALE GENOMIC DNA]</scope>
    <source>
        <strain evidence="1">PCC 7102</strain>
    </source>
</reference>
<evidence type="ECO:0000313" key="1">
    <source>
        <dbReference type="EMBL" id="RUT08241.1"/>
    </source>
</evidence>
<proteinExistence type="predicted"/>
<reference evidence="1" key="1">
    <citation type="submission" date="2018-12" db="EMBL/GenBank/DDBJ databases">
        <authorList>
            <person name="Will S."/>
            <person name="Neumann-Schaal M."/>
            <person name="Henke P."/>
        </authorList>
    </citation>
    <scope>NUCLEOTIDE SEQUENCE</scope>
    <source>
        <strain evidence="1">PCC 7102</strain>
    </source>
</reference>
<organism evidence="1 2">
    <name type="scientific">Dulcicalothrix desertica PCC 7102</name>
    <dbReference type="NCBI Taxonomy" id="232991"/>
    <lineage>
        <taxon>Bacteria</taxon>
        <taxon>Bacillati</taxon>
        <taxon>Cyanobacteriota</taxon>
        <taxon>Cyanophyceae</taxon>
        <taxon>Nostocales</taxon>
        <taxon>Calotrichaceae</taxon>
        <taxon>Dulcicalothrix</taxon>
    </lineage>
</organism>
<evidence type="ECO:0000313" key="2">
    <source>
        <dbReference type="Proteomes" id="UP000271624"/>
    </source>
</evidence>
<gene>
    <name evidence="1" type="ORF">DSM106972_014090</name>
</gene>
<dbReference type="Proteomes" id="UP000271624">
    <property type="component" value="Unassembled WGS sequence"/>
</dbReference>
<dbReference type="AlphaFoldDB" id="A0A3S1ASC8"/>
<keyword evidence="2" id="KW-1185">Reference proteome</keyword>
<dbReference type="RefSeq" id="WP_325052160.1">
    <property type="nucleotide sequence ID" value="NZ_RSCL01000003.1"/>
</dbReference>
<name>A0A3S1ASC8_9CYAN</name>
<accession>A0A3S1ASC8</accession>